<dbReference type="EMBL" id="WMFL01000058">
    <property type="protein sequence ID" value="NJI02009.1"/>
    <property type="molecule type" value="Genomic_DNA"/>
</dbReference>
<dbReference type="PANTHER" id="PTHR12358:SF106">
    <property type="entry name" value="LIPID KINASE YEGS"/>
    <property type="match status" value="1"/>
</dbReference>
<comment type="cofactor">
    <cofactor evidence="1">
        <name>Mg(2+)</name>
        <dbReference type="ChEBI" id="CHEBI:18420"/>
    </cofactor>
</comment>
<evidence type="ECO:0000256" key="4">
    <source>
        <dbReference type="ARBA" id="ARBA00022679"/>
    </source>
</evidence>
<dbReference type="AlphaFoldDB" id="A0A2T4MLB6"/>
<name>A0A2T4MLB6_9STAP</name>
<reference evidence="15 16" key="1">
    <citation type="submission" date="2017-04" db="EMBL/GenBank/DDBJ databases">
        <title>Staphylococcus agnetis, a potential pathogen in the broiler production.</title>
        <authorList>
            <person name="Poulsen L."/>
        </authorList>
    </citation>
    <scope>NUCLEOTIDE SEQUENCE [LARGE SCALE GENOMIC DNA]</scope>
    <source>
        <strain evidence="15 16">723_310714_2_2_spleen</strain>
    </source>
</reference>
<evidence type="ECO:0000256" key="1">
    <source>
        <dbReference type="ARBA" id="ARBA00001946"/>
    </source>
</evidence>
<keyword evidence="10" id="KW-0443">Lipid metabolism</keyword>
<reference evidence="14" key="2">
    <citation type="submission" date="2019-11" db="EMBL/GenBank/DDBJ databases">
        <title>Whole genome comparisons of Staphylococcus agnetis isolates from cattle and chickens.</title>
        <authorList>
            <person name="Rhoads D."/>
            <person name="Shwani A."/>
            <person name="Adkins P."/>
            <person name="Calcutt M."/>
            <person name="Middleton J."/>
        </authorList>
    </citation>
    <scope>NUCLEOTIDE SEQUENCE</scope>
    <source>
        <strain evidence="14">1387</strain>
    </source>
</reference>
<accession>A0A2T4MLB6</accession>
<dbReference type="PROSITE" id="PS50146">
    <property type="entry name" value="DAGK"/>
    <property type="match status" value="1"/>
</dbReference>
<keyword evidence="12" id="KW-1208">Phospholipid metabolism</keyword>
<dbReference type="InterPro" id="IPR017438">
    <property type="entry name" value="ATP-NAD_kinase_N"/>
</dbReference>
<dbReference type="GO" id="GO:0004143">
    <property type="term" value="F:ATP-dependent diacylglycerol kinase activity"/>
    <property type="evidence" value="ECO:0007669"/>
    <property type="project" value="TreeGrafter"/>
</dbReference>
<evidence type="ECO:0000256" key="7">
    <source>
        <dbReference type="ARBA" id="ARBA00022777"/>
    </source>
</evidence>
<keyword evidence="7 14" id="KW-0418">Kinase</keyword>
<evidence type="ECO:0000313" key="17">
    <source>
        <dbReference type="Proteomes" id="UP000646308"/>
    </source>
</evidence>
<keyword evidence="5" id="KW-0479">Metal-binding</keyword>
<keyword evidence="4" id="KW-0808">Transferase</keyword>
<comment type="similarity">
    <text evidence="2">Belongs to the diacylglycerol/lipid kinase family.</text>
</comment>
<dbReference type="SMART" id="SM00046">
    <property type="entry name" value="DAGKc"/>
    <property type="match status" value="1"/>
</dbReference>
<dbReference type="PANTHER" id="PTHR12358">
    <property type="entry name" value="SPHINGOSINE KINASE"/>
    <property type="match status" value="1"/>
</dbReference>
<dbReference type="SUPFAM" id="SSF111331">
    <property type="entry name" value="NAD kinase/diacylglycerol kinase-like"/>
    <property type="match status" value="1"/>
</dbReference>
<dbReference type="KEGG" id="sagq:EP23_12055"/>
<comment type="caution">
    <text evidence="14">The sequence shown here is derived from an EMBL/GenBank/DDBJ whole genome shotgun (WGS) entry which is preliminary data.</text>
</comment>
<evidence type="ECO:0000256" key="3">
    <source>
        <dbReference type="ARBA" id="ARBA00022516"/>
    </source>
</evidence>
<dbReference type="EMBL" id="NEFX01000014">
    <property type="protein sequence ID" value="OTW30800.1"/>
    <property type="molecule type" value="Genomic_DNA"/>
</dbReference>
<keyword evidence="9" id="KW-0460">Magnesium</keyword>
<evidence type="ECO:0000313" key="15">
    <source>
        <dbReference type="EMBL" id="OTW30800.1"/>
    </source>
</evidence>
<keyword evidence="11" id="KW-0594">Phospholipid biosynthesis</keyword>
<dbReference type="OrthoDB" id="142078at2"/>
<keyword evidence="8" id="KW-0067">ATP-binding</keyword>
<dbReference type="InterPro" id="IPR050187">
    <property type="entry name" value="Lipid_Phosphate_FormReg"/>
</dbReference>
<dbReference type="InterPro" id="IPR001206">
    <property type="entry name" value="Diacylglycerol_kinase_cat_dom"/>
</dbReference>
<dbReference type="Pfam" id="PF00781">
    <property type="entry name" value="DAGK_cat"/>
    <property type="match status" value="1"/>
</dbReference>
<dbReference type="InterPro" id="IPR016064">
    <property type="entry name" value="NAD/diacylglycerol_kinase_sf"/>
</dbReference>
<dbReference type="InterPro" id="IPR045540">
    <property type="entry name" value="YegS/DAGK_C"/>
</dbReference>
<dbReference type="Pfam" id="PF19279">
    <property type="entry name" value="YegS_C"/>
    <property type="match status" value="1"/>
</dbReference>
<dbReference type="Gene3D" id="3.40.50.10330">
    <property type="entry name" value="Probable inorganic polyphosphate/atp-NAD kinase, domain 1"/>
    <property type="match status" value="1"/>
</dbReference>
<evidence type="ECO:0000256" key="6">
    <source>
        <dbReference type="ARBA" id="ARBA00022741"/>
    </source>
</evidence>
<evidence type="ECO:0000313" key="16">
    <source>
        <dbReference type="Proteomes" id="UP000195208"/>
    </source>
</evidence>
<evidence type="ECO:0000256" key="5">
    <source>
        <dbReference type="ARBA" id="ARBA00022723"/>
    </source>
</evidence>
<gene>
    <name evidence="15" type="ORF">B9M88_07040</name>
    <name evidence="14" type="ORF">GLV84_03935</name>
</gene>
<evidence type="ECO:0000259" key="13">
    <source>
        <dbReference type="PROSITE" id="PS50146"/>
    </source>
</evidence>
<organism evidence="14 17">
    <name type="scientific">Staphylococcus agnetis</name>
    <dbReference type="NCBI Taxonomy" id="985762"/>
    <lineage>
        <taxon>Bacteria</taxon>
        <taxon>Bacillati</taxon>
        <taxon>Bacillota</taxon>
        <taxon>Bacilli</taxon>
        <taxon>Bacillales</taxon>
        <taxon>Staphylococcaceae</taxon>
        <taxon>Staphylococcus</taxon>
    </lineage>
</organism>
<feature type="domain" description="DAGKc" evidence="13">
    <location>
        <begin position="1"/>
        <end position="139"/>
    </location>
</feature>
<dbReference type="GeneID" id="57690913"/>
<dbReference type="GO" id="GO:0005524">
    <property type="term" value="F:ATP binding"/>
    <property type="evidence" value="ECO:0007669"/>
    <property type="project" value="UniProtKB-KW"/>
</dbReference>
<dbReference type="Gene3D" id="2.60.200.40">
    <property type="match status" value="1"/>
</dbReference>
<evidence type="ECO:0000256" key="2">
    <source>
        <dbReference type="ARBA" id="ARBA00005983"/>
    </source>
</evidence>
<dbReference type="Proteomes" id="UP000195208">
    <property type="component" value="Unassembled WGS sequence"/>
</dbReference>
<dbReference type="Proteomes" id="UP000646308">
    <property type="component" value="Unassembled WGS sequence"/>
</dbReference>
<protein>
    <submittedName>
        <fullName evidence="14 15">Lipid kinase</fullName>
    </submittedName>
</protein>
<evidence type="ECO:0000313" key="14">
    <source>
        <dbReference type="EMBL" id="NJI02009.1"/>
    </source>
</evidence>
<evidence type="ECO:0000256" key="9">
    <source>
        <dbReference type="ARBA" id="ARBA00022842"/>
    </source>
</evidence>
<evidence type="ECO:0000256" key="8">
    <source>
        <dbReference type="ARBA" id="ARBA00022840"/>
    </source>
</evidence>
<proteinExistence type="inferred from homology"/>
<dbReference type="GO" id="GO:0008654">
    <property type="term" value="P:phospholipid biosynthetic process"/>
    <property type="evidence" value="ECO:0007669"/>
    <property type="project" value="UniProtKB-KW"/>
</dbReference>
<sequence>MAYQYNNGLLFYHQHSGLNKIHEGLGEVTVALTQLCKKFSIQLSENEGDIERYCEQIAQSNNADDIDVLFILGGDGTVNELINGVLKNELDLPVGVIPGGTFNDFAKTLNLSNNAGDAAHDLLLSEPKSYDVMKVNDQYALNFAGIGLMVQNAENVEGKSKDVFGKLSYISSTFKTLANPEHFNYDLEIDGKTYSGETSMILFANGRFIGGGKIPMTDLSPSDGQLSTFVFNNYSISILKDMFSLRDSMTWNEISENIKHIPSHHIHLSTSPKMRVDVDGEINFETPITIEIHPQKIKLLTASEANQNN</sequence>
<dbReference type="InterPro" id="IPR005218">
    <property type="entry name" value="Diacylglycerol/lipid_kinase"/>
</dbReference>
<keyword evidence="3" id="KW-0444">Lipid biosynthesis</keyword>
<evidence type="ECO:0000256" key="10">
    <source>
        <dbReference type="ARBA" id="ARBA00023098"/>
    </source>
</evidence>
<dbReference type="GO" id="GO:0046872">
    <property type="term" value="F:metal ion binding"/>
    <property type="evidence" value="ECO:0007669"/>
    <property type="project" value="UniProtKB-KW"/>
</dbReference>
<keyword evidence="16" id="KW-1185">Reference proteome</keyword>
<keyword evidence="6" id="KW-0547">Nucleotide-binding</keyword>
<dbReference type="GO" id="GO:0005886">
    <property type="term" value="C:plasma membrane"/>
    <property type="evidence" value="ECO:0007669"/>
    <property type="project" value="TreeGrafter"/>
</dbReference>
<dbReference type="NCBIfam" id="TIGR00147">
    <property type="entry name" value="YegS/Rv2252/BmrU family lipid kinase"/>
    <property type="match status" value="1"/>
</dbReference>
<dbReference type="RefSeq" id="WP_037567823.1">
    <property type="nucleotide sequence ID" value="NZ_CP009623.1"/>
</dbReference>
<evidence type="ECO:0000256" key="11">
    <source>
        <dbReference type="ARBA" id="ARBA00023209"/>
    </source>
</evidence>
<evidence type="ECO:0000256" key="12">
    <source>
        <dbReference type="ARBA" id="ARBA00023264"/>
    </source>
</evidence>